<proteinExistence type="predicted"/>
<feature type="domain" description="Reverse transcriptase" evidence="1">
    <location>
        <begin position="1"/>
        <end position="115"/>
    </location>
</feature>
<dbReference type="AlphaFoldDB" id="A0A1S4ATS0"/>
<gene>
    <name evidence="2" type="primary">LOC107801347</name>
</gene>
<dbReference type="PANTHER" id="PTHR33116:SF66">
    <property type="entry name" value="REVERSE TRANSCRIPTASE ZINC-BINDING DOMAIN-CONTAINING PROTEIN"/>
    <property type="match status" value="1"/>
</dbReference>
<reference evidence="2" key="1">
    <citation type="submission" date="2025-08" db="UniProtKB">
        <authorList>
            <consortium name="RefSeq"/>
        </authorList>
    </citation>
    <scope>IDENTIFICATION</scope>
</reference>
<dbReference type="RefSeq" id="XP_016480142.1">
    <property type="nucleotide sequence ID" value="XM_016624656.1"/>
</dbReference>
<dbReference type="STRING" id="4097.A0A1S4ATS0"/>
<dbReference type="PANTHER" id="PTHR33116">
    <property type="entry name" value="REVERSE TRANSCRIPTASE ZINC-BINDING DOMAIN-CONTAINING PROTEIN-RELATED-RELATED"/>
    <property type="match status" value="1"/>
</dbReference>
<accession>A0A1S4ATS0</accession>
<evidence type="ECO:0000313" key="2">
    <source>
        <dbReference type="RefSeq" id="XP_016480142.1"/>
    </source>
</evidence>
<dbReference type="SUPFAM" id="SSF56672">
    <property type="entry name" value="DNA/RNA polymerases"/>
    <property type="match status" value="1"/>
</dbReference>
<dbReference type="KEGG" id="nta:107801347"/>
<dbReference type="PROSITE" id="PS50878">
    <property type="entry name" value="RT_POL"/>
    <property type="match status" value="1"/>
</dbReference>
<protein>
    <recommendedName>
        <fullName evidence="1">Reverse transcriptase domain-containing protein</fullName>
    </recommendedName>
</protein>
<dbReference type="Pfam" id="PF00078">
    <property type="entry name" value="RVT_1"/>
    <property type="match status" value="1"/>
</dbReference>
<evidence type="ECO:0000259" key="1">
    <source>
        <dbReference type="PROSITE" id="PS50878"/>
    </source>
</evidence>
<dbReference type="InterPro" id="IPR043502">
    <property type="entry name" value="DNA/RNA_pol_sf"/>
</dbReference>
<name>A0A1S4ATS0_TOBAC</name>
<dbReference type="OrthoDB" id="1938625at2759"/>
<dbReference type="PaxDb" id="4097-A0A1S4ATS0"/>
<dbReference type="InterPro" id="IPR000477">
    <property type="entry name" value="RT_dom"/>
</dbReference>
<sequence>MSPYLFVLAMEYLQREFIQLVKIKEFKFHPRCKKLGVVHVCFADDLLIFCKADIQSVRLLKQAFHKFAMVSGLQANAEKSSIYIVGVSDCQKEEIIQELGFSEGSLPFKYLGVPLDSKKLSIARCWPLVEKVTQKINYWTSRFNNCFKEGFNFLGEYLSTTKCRGLNVMNMIYWNKAAIAKHLWGLATRRSRGLLGVILRLSGQARVWDGVFDRRFEKLGYDSRTTEWGFRLRVVRRFMGVNFMAIGAGAATGRLW</sequence>
<organism evidence="2">
    <name type="scientific">Nicotiana tabacum</name>
    <name type="common">Common tobacco</name>
    <dbReference type="NCBI Taxonomy" id="4097"/>
    <lineage>
        <taxon>Eukaryota</taxon>
        <taxon>Viridiplantae</taxon>
        <taxon>Streptophyta</taxon>
        <taxon>Embryophyta</taxon>
        <taxon>Tracheophyta</taxon>
        <taxon>Spermatophyta</taxon>
        <taxon>Magnoliopsida</taxon>
        <taxon>eudicotyledons</taxon>
        <taxon>Gunneridae</taxon>
        <taxon>Pentapetalae</taxon>
        <taxon>asterids</taxon>
        <taxon>lamiids</taxon>
        <taxon>Solanales</taxon>
        <taxon>Solanaceae</taxon>
        <taxon>Nicotianoideae</taxon>
        <taxon>Nicotianeae</taxon>
        <taxon>Nicotiana</taxon>
    </lineage>
</organism>